<evidence type="ECO:0000256" key="2">
    <source>
        <dbReference type="ARBA" id="ARBA00022989"/>
    </source>
</evidence>
<dbReference type="EMBL" id="JAAGBB010000078">
    <property type="protein sequence ID" value="MBR0669025.1"/>
    <property type="molecule type" value="Genomic_DNA"/>
</dbReference>
<sequence>MHRGPRHAGGGQAVNGRAAGAAAVWALGATQIIGYGTLYYAFSILAASIAQDLNWSLEWVYGAFSAALLAGGLLAPISGGWIDRFGAGRVMVLGSVTAALALAGIALAPDRAFFVLGLVAIEAVSTLVLYDSAFAALAQIAGQDAKRRIGQLTLIGGFASTLFWPLTAWLLDSLTWREIYLLFAGLHLLLCAPLHMMLIARRRGPAQERGERAVPAGREVQGSLPEAARRRAFLLLLAGFSAGGFVLSAVLVHMVPVLGGLGLGAGAVLVGSLFGPAQVLGRLVNMAFGRDLPSTRLAVLSAGLLPAAIALLLLTAPWLPAALLFAVILGLGSGLVSIVRGTVPLELFGSRGYGAMLGKITAVRLVVTAGAPFAFALLLERAGSAAALWGMAAIGLIGMLALLALARLAAAPAVTAAGAAGAEPESAAR</sequence>
<keyword evidence="7" id="KW-1185">Reference proteome</keyword>
<keyword evidence="2 4" id="KW-1133">Transmembrane helix</keyword>
<evidence type="ECO:0000259" key="5">
    <source>
        <dbReference type="PROSITE" id="PS50850"/>
    </source>
</evidence>
<keyword evidence="1 4" id="KW-0812">Transmembrane</keyword>
<comment type="caution">
    <text evidence="6">The sequence shown here is derived from an EMBL/GenBank/DDBJ whole genome shotgun (WGS) entry which is preliminary data.</text>
</comment>
<dbReference type="PANTHER" id="PTHR11360">
    <property type="entry name" value="MONOCARBOXYLATE TRANSPORTER"/>
    <property type="match status" value="1"/>
</dbReference>
<dbReference type="Proteomes" id="UP001196870">
    <property type="component" value="Unassembled WGS sequence"/>
</dbReference>
<feature type="transmembrane region" description="Helical" evidence="4">
    <location>
        <begin position="179"/>
        <end position="200"/>
    </location>
</feature>
<evidence type="ECO:0000256" key="3">
    <source>
        <dbReference type="ARBA" id="ARBA00023136"/>
    </source>
</evidence>
<evidence type="ECO:0000256" key="4">
    <source>
        <dbReference type="SAM" id="Phobius"/>
    </source>
</evidence>
<name>A0ABS5F911_9PROT</name>
<dbReference type="InterPro" id="IPR011701">
    <property type="entry name" value="MFS"/>
</dbReference>
<feature type="transmembrane region" description="Helical" evidence="4">
    <location>
        <begin position="321"/>
        <end position="339"/>
    </location>
</feature>
<feature type="transmembrane region" description="Helical" evidence="4">
    <location>
        <begin position="90"/>
        <end position="108"/>
    </location>
</feature>
<feature type="transmembrane region" description="Helical" evidence="4">
    <location>
        <begin position="385"/>
        <end position="406"/>
    </location>
</feature>
<dbReference type="InterPro" id="IPR020846">
    <property type="entry name" value="MFS_dom"/>
</dbReference>
<evidence type="ECO:0000313" key="7">
    <source>
        <dbReference type="Proteomes" id="UP001196870"/>
    </source>
</evidence>
<accession>A0ABS5F911</accession>
<dbReference type="InterPro" id="IPR050327">
    <property type="entry name" value="Proton-linked_MCT"/>
</dbReference>
<dbReference type="PANTHER" id="PTHR11360:SF308">
    <property type="entry name" value="BLL3089 PROTEIN"/>
    <property type="match status" value="1"/>
</dbReference>
<feature type="transmembrane region" description="Helical" evidence="4">
    <location>
        <begin position="360"/>
        <end position="379"/>
    </location>
</feature>
<dbReference type="NCBIfam" id="NF033733">
    <property type="entry name" value="MFS_ArsK"/>
    <property type="match status" value="1"/>
</dbReference>
<gene>
    <name evidence="6" type="primary">arsK</name>
    <name evidence="6" type="ORF">GXW71_32045</name>
</gene>
<feature type="transmembrane region" description="Helical" evidence="4">
    <location>
        <begin position="233"/>
        <end position="255"/>
    </location>
</feature>
<feature type="transmembrane region" description="Helical" evidence="4">
    <location>
        <begin position="114"/>
        <end position="137"/>
    </location>
</feature>
<feature type="transmembrane region" description="Helical" evidence="4">
    <location>
        <begin position="21"/>
        <end position="47"/>
    </location>
</feature>
<organism evidence="6 7">
    <name type="scientific">Plastoroseomonas hellenica</name>
    <dbReference type="NCBI Taxonomy" id="2687306"/>
    <lineage>
        <taxon>Bacteria</taxon>
        <taxon>Pseudomonadati</taxon>
        <taxon>Pseudomonadota</taxon>
        <taxon>Alphaproteobacteria</taxon>
        <taxon>Acetobacterales</taxon>
        <taxon>Acetobacteraceae</taxon>
        <taxon>Plastoroseomonas</taxon>
    </lineage>
</organism>
<feature type="transmembrane region" description="Helical" evidence="4">
    <location>
        <begin position="149"/>
        <end position="167"/>
    </location>
</feature>
<keyword evidence="3 4" id="KW-0472">Membrane</keyword>
<dbReference type="SUPFAM" id="SSF103473">
    <property type="entry name" value="MFS general substrate transporter"/>
    <property type="match status" value="1"/>
</dbReference>
<dbReference type="PROSITE" id="PS50850">
    <property type="entry name" value="MFS"/>
    <property type="match status" value="1"/>
</dbReference>
<dbReference type="InterPro" id="IPR036259">
    <property type="entry name" value="MFS_trans_sf"/>
</dbReference>
<feature type="transmembrane region" description="Helical" evidence="4">
    <location>
        <begin position="59"/>
        <end position="78"/>
    </location>
</feature>
<feature type="domain" description="Major facilitator superfamily (MFS) profile" evidence="5">
    <location>
        <begin position="22"/>
        <end position="410"/>
    </location>
</feature>
<feature type="transmembrane region" description="Helical" evidence="4">
    <location>
        <begin position="261"/>
        <end position="285"/>
    </location>
</feature>
<dbReference type="Pfam" id="PF07690">
    <property type="entry name" value="MFS_1"/>
    <property type="match status" value="1"/>
</dbReference>
<evidence type="ECO:0000313" key="6">
    <source>
        <dbReference type="EMBL" id="MBR0669025.1"/>
    </source>
</evidence>
<dbReference type="Gene3D" id="1.20.1250.20">
    <property type="entry name" value="MFS general substrate transporter like domains"/>
    <property type="match status" value="1"/>
</dbReference>
<reference evidence="7" key="1">
    <citation type="journal article" date="2021" name="Syst. Appl. Microbiol.">
        <title>Roseomonas hellenica sp. nov., isolated from roots of wild-growing Alkanna tinctoria.</title>
        <authorList>
            <person name="Rat A."/>
            <person name="Naranjo H.D."/>
            <person name="Lebbe L."/>
            <person name="Cnockaert M."/>
            <person name="Krigas N."/>
            <person name="Grigoriadou K."/>
            <person name="Maloupa E."/>
            <person name="Willems A."/>
        </authorList>
    </citation>
    <scope>NUCLEOTIDE SEQUENCE [LARGE SCALE GENOMIC DNA]</scope>
    <source>
        <strain evidence="7">LMG 31523</strain>
    </source>
</reference>
<protein>
    <submittedName>
        <fullName evidence="6">Arsenite efflux MFS transporter ArsK</fullName>
    </submittedName>
</protein>
<feature type="transmembrane region" description="Helical" evidence="4">
    <location>
        <begin position="297"/>
        <end position="315"/>
    </location>
</feature>
<proteinExistence type="predicted"/>
<evidence type="ECO:0000256" key="1">
    <source>
        <dbReference type="ARBA" id="ARBA00022692"/>
    </source>
</evidence>